<reference evidence="1 2" key="1">
    <citation type="journal article" date="2016" name="Nat. Commun.">
        <title>Thousands of microbial genomes shed light on interconnected biogeochemical processes in an aquifer system.</title>
        <authorList>
            <person name="Anantharaman K."/>
            <person name="Brown C.T."/>
            <person name="Hug L.A."/>
            <person name="Sharon I."/>
            <person name="Castelle C.J."/>
            <person name="Probst A.J."/>
            <person name="Thomas B.C."/>
            <person name="Singh A."/>
            <person name="Wilkins M.J."/>
            <person name="Karaoz U."/>
            <person name="Brodie E.L."/>
            <person name="Williams K.H."/>
            <person name="Hubbard S.S."/>
            <person name="Banfield J.F."/>
        </authorList>
    </citation>
    <scope>NUCLEOTIDE SEQUENCE [LARGE SCALE GENOMIC DNA]</scope>
</reference>
<dbReference type="EMBL" id="MGBC01000050">
    <property type="protein sequence ID" value="OGK59154.1"/>
    <property type="molecule type" value="Genomic_DNA"/>
</dbReference>
<evidence type="ECO:0008006" key="3">
    <source>
        <dbReference type="Google" id="ProtNLM"/>
    </source>
</evidence>
<dbReference type="Proteomes" id="UP000176269">
    <property type="component" value="Unassembled WGS sequence"/>
</dbReference>
<name>A0A1F7JU56_9BACT</name>
<proteinExistence type="predicted"/>
<protein>
    <recommendedName>
        <fullName evidence="3">AbiEi antitoxin C-terminal domain-containing protein</fullName>
    </recommendedName>
</protein>
<accession>A0A1F7JU56</accession>
<gene>
    <name evidence="1" type="ORF">A3I56_00255</name>
</gene>
<dbReference type="AlphaFoldDB" id="A0A1F7JU56"/>
<evidence type="ECO:0000313" key="1">
    <source>
        <dbReference type="EMBL" id="OGK59154.1"/>
    </source>
</evidence>
<sequence>MPLLTRQLFPCILLFQKSAVFYTFMKPAQVQNILINKGIHIFTPEMFGQIFPAPSYTIKYWLESQTKQGLLKRLKRGLYTLSLFPPLEEEVANRLYRPSYISLEYALAYYNLLQETPYTITSVTTKPTRTFMSDNKTFSYRTIKRKAYTGYFLEKKSGASFLIAEPEKALADYLYFVTLHKSPYNERLIEHLTDPSFYRTKRINREKLFHYTRLFEHKGLHVFMKKL</sequence>
<evidence type="ECO:0000313" key="2">
    <source>
        <dbReference type="Proteomes" id="UP000176269"/>
    </source>
</evidence>
<organism evidence="1 2">
    <name type="scientific">Candidatus Roizmanbacteria bacterium RIFCSPLOWO2_02_FULL_43_10</name>
    <dbReference type="NCBI Taxonomy" id="1802078"/>
    <lineage>
        <taxon>Bacteria</taxon>
        <taxon>Candidatus Roizmaniibacteriota</taxon>
    </lineage>
</organism>
<comment type="caution">
    <text evidence="1">The sequence shown here is derived from an EMBL/GenBank/DDBJ whole genome shotgun (WGS) entry which is preliminary data.</text>
</comment>